<dbReference type="OrthoDB" id="362193at2"/>
<dbReference type="GeneID" id="78317518"/>
<name>A0A1T4JHN6_TREPO</name>
<accession>A0A1T4JHN6</accession>
<dbReference type="Proteomes" id="UP000190423">
    <property type="component" value="Unassembled WGS sequence"/>
</dbReference>
<dbReference type="InterPro" id="IPR010982">
    <property type="entry name" value="Lambda_DNA-bd_dom_sf"/>
</dbReference>
<dbReference type="SUPFAM" id="SSF47413">
    <property type="entry name" value="lambda repressor-like DNA-binding domains"/>
    <property type="match status" value="1"/>
</dbReference>
<evidence type="ECO:0000313" key="3">
    <source>
        <dbReference type="Proteomes" id="UP000190423"/>
    </source>
</evidence>
<protein>
    <submittedName>
        <fullName evidence="2">Helix-turn-helix</fullName>
    </submittedName>
</protein>
<dbReference type="PROSITE" id="PS50943">
    <property type="entry name" value="HTH_CROC1"/>
    <property type="match status" value="1"/>
</dbReference>
<feature type="domain" description="HTH cro/C1-type" evidence="1">
    <location>
        <begin position="42"/>
        <end position="63"/>
    </location>
</feature>
<organism evidence="2 3">
    <name type="scientific">Treponema porcinum</name>
    <dbReference type="NCBI Taxonomy" id="261392"/>
    <lineage>
        <taxon>Bacteria</taxon>
        <taxon>Pseudomonadati</taxon>
        <taxon>Spirochaetota</taxon>
        <taxon>Spirochaetia</taxon>
        <taxon>Spirochaetales</taxon>
        <taxon>Treponemataceae</taxon>
        <taxon>Treponema</taxon>
    </lineage>
</organism>
<dbReference type="GO" id="GO:0003677">
    <property type="term" value="F:DNA binding"/>
    <property type="evidence" value="ECO:0007669"/>
    <property type="project" value="InterPro"/>
</dbReference>
<gene>
    <name evidence="2" type="ORF">SAMN02745149_00189</name>
</gene>
<reference evidence="2 3" key="1">
    <citation type="submission" date="2017-02" db="EMBL/GenBank/DDBJ databases">
        <authorList>
            <person name="Peterson S.W."/>
        </authorList>
    </citation>
    <scope>NUCLEOTIDE SEQUENCE [LARGE SCALE GENOMIC DNA]</scope>
    <source>
        <strain evidence="2 3">ATCC BAA-908</strain>
    </source>
</reference>
<keyword evidence="3" id="KW-1185">Reference proteome</keyword>
<dbReference type="Gene3D" id="1.10.260.40">
    <property type="entry name" value="lambda repressor-like DNA-binding domains"/>
    <property type="match status" value="1"/>
</dbReference>
<proteinExistence type="predicted"/>
<dbReference type="AlphaFoldDB" id="A0A1T4JHN6"/>
<dbReference type="EMBL" id="FUWG01000002">
    <property type="protein sequence ID" value="SJZ29685.1"/>
    <property type="molecule type" value="Genomic_DNA"/>
</dbReference>
<evidence type="ECO:0000259" key="1">
    <source>
        <dbReference type="PROSITE" id="PS50943"/>
    </source>
</evidence>
<dbReference type="InterPro" id="IPR001387">
    <property type="entry name" value="Cro/C1-type_HTH"/>
</dbReference>
<dbReference type="RefSeq" id="WP_143593118.1">
    <property type="nucleotide sequence ID" value="NZ_FUWG01000002.1"/>
</dbReference>
<dbReference type="CDD" id="cd00093">
    <property type="entry name" value="HTH_XRE"/>
    <property type="match status" value="1"/>
</dbReference>
<sequence length="107" mass="11905">MDFSKHLKSEIDYSGLSYKELSQKSGVAERALYTYVATKNPSMPPADVTYKIARALGVSVEYLVTGGTEKTPQIPAETRFVAETFNTLSENDKKSVIALLKEMKSHR</sequence>
<dbReference type="STRING" id="261392.SAMN02745149_00189"/>
<dbReference type="Pfam" id="PF01381">
    <property type="entry name" value="HTH_3"/>
    <property type="match status" value="1"/>
</dbReference>
<evidence type="ECO:0000313" key="2">
    <source>
        <dbReference type="EMBL" id="SJZ29685.1"/>
    </source>
</evidence>
<dbReference type="SMART" id="SM00530">
    <property type="entry name" value="HTH_XRE"/>
    <property type="match status" value="1"/>
</dbReference>